<proteinExistence type="predicted"/>
<evidence type="ECO:0000313" key="2">
    <source>
        <dbReference type="Proteomes" id="UP001604277"/>
    </source>
</evidence>
<name>A0ABD1T2U3_9LAMI</name>
<dbReference type="AlphaFoldDB" id="A0ABD1T2U3"/>
<dbReference type="PANTHER" id="PTHR31839">
    <property type="entry name" value="DEHYDRATION-RESPONSIVE ELEMENT-BINDING PROTEIN 1D"/>
    <property type="match status" value="1"/>
</dbReference>
<dbReference type="EMBL" id="JBFOLJ010000009">
    <property type="protein sequence ID" value="KAL2507042.1"/>
    <property type="molecule type" value="Genomic_DNA"/>
</dbReference>
<comment type="caution">
    <text evidence="1">The sequence shown here is derived from an EMBL/GenBank/DDBJ whole genome shotgun (WGS) entry which is preliminary data.</text>
</comment>
<keyword evidence="2" id="KW-1185">Reference proteome</keyword>
<evidence type="ECO:0000313" key="1">
    <source>
        <dbReference type="EMBL" id="KAL2507042.1"/>
    </source>
</evidence>
<organism evidence="1 2">
    <name type="scientific">Forsythia ovata</name>
    <dbReference type="NCBI Taxonomy" id="205694"/>
    <lineage>
        <taxon>Eukaryota</taxon>
        <taxon>Viridiplantae</taxon>
        <taxon>Streptophyta</taxon>
        <taxon>Embryophyta</taxon>
        <taxon>Tracheophyta</taxon>
        <taxon>Spermatophyta</taxon>
        <taxon>Magnoliopsida</taxon>
        <taxon>eudicotyledons</taxon>
        <taxon>Gunneridae</taxon>
        <taxon>Pentapetalae</taxon>
        <taxon>asterids</taxon>
        <taxon>lamiids</taxon>
        <taxon>Lamiales</taxon>
        <taxon>Oleaceae</taxon>
        <taxon>Forsythieae</taxon>
        <taxon>Forsythia</taxon>
    </lineage>
</organism>
<dbReference type="InterPro" id="IPR045277">
    <property type="entry name" value="DRE1A-I"/>
</dbReference>
<protein>
    <submittedName>
        <fullName evidence="1">Ethylene-responsive transcription factor ERF</fullName>
    </submittedName>
</protein>
<accession>A0ABD1T2U3</accession>
<dbReference type="Proteomes" id="UP001604277">
    <property type="component" value="Unassembled WGS sequence"/>
</dbReference>
<sequence length="118" mass="12218">MVSAAYGVAVLALKESDHAVLNSPDRVSTYPLSALPLPSPPDIRQAAAATVALMKSVSSENAVVEPLGDGGSTNAQVDIASENEFTDEEALFDMPNLLVGMAEGMLVSTTKNDVSAVR</sequence>
<dbReference type="PANTHER" id="PTHR31839:SF85">
    <property type="entry name" value="AP2_ERF DOMAIN-CONTAINING PROTEIN"/>
    <property type="match status" value="1"/>
</dbReference>
<gene>
    <name evidence="1" type="ORF">Fot_30689</name>
</gene>
<reference evidence="2" key="1">
    <citation type="submission" date="2024-07" db="EMBL/GenBank/DDBJ databases">
        <title>Two chromosome-level genome assemblies of Korean endemic species Abeliophyllum distichum and Forsythia ovata (Oleaceae).</title>
        <authorList>
            <person name="Jang H."/>
        </authorList>
    </citation>
    <scope>NUCLEOTIDE SEQUENCE [LARGE SCALE GENOMIC DNA]</scope>
</reference>